<protein>
    <submittedName>
        <fullName evidence="1">Uncharacterized protein</fullName>
    </submittedName>
</protein>
<dbReference type="AlphaFoldDB" id="A0A2G9GNQ3"/>
<evidence type="ECO:0000313" key="2">
    <source>
        <dbReference type="Proteomes" id="UP000231279"/>
    </source>
</evidence>
<dbReference type="OrthoDB" id="913052at2759"/>
<dbReference type="EMBL" id="NKXS01004287">
    <property type="protein sequence ID" value="PIN06896.1"/>
    <property type="molecule type" value="Genomic_DNA"/>
</dbReference>
<evidence type="ECO:0000313" key="1">
    <source>
        <dbReference type="EMBL" id="PIN06896.1"/>
    </source>
</evidence>
<keyword evidence="2" id="KW-1185">Reference proteome</keyword>
<comment type="caution">
    <text evidence="1">The sequence shown here is derived from an EMBL/GenBank/DDBJ whole genome shotgun (WGS) entry which is preliminary data.</text>
</comment>
<reference evidence="2" key="1">
    <citation type="journal article" date="2018" name="Gigascience">
        <title>Genome assembly of the Pink Ipe (Handroanthus impetiginosus, Bignoniaceae), a highly valued, ecologically keystone Neotropical timber forest tree.</title>
        <authorList>
            <person name="Silva-Junior O.B."/>
            <person name="Grattapaglia D."/>
            <person name="Novaes E."/>
            <person name="Collevatti R.G."/>
        </authorList>
    </citation>
    <scope>NUCLEOTIDE SEQUENCE [LARGE SCALE GENOMIC DNA]</scope>
    <source>
        <strain evidence="2">cv. UFG-1</strain>
    </source>
</reference>
<proteinExistence type="predicted"/>
<dbReference type="Proteomes" id="UP000231279">
    <property type="component" value="Unassembled WGS sequence"/>
</dbReference>
<accession>A0A2G9GNQ3</accession>
<gene>
    <name evidence="1" type="ORF">CDL12_20539</name>
</gene>
<organism evidence="1 2">
    <name type="scientific">Handroanthus impetiginosus</name>
    <dbReference type="NCBI Taxonomy" id="429701"/>
    <lineage>
        <taxon>Eukaryota</taxon>
        <taxon>Viridiplantae</taxon>
        <taxon>Streptophyta</taxon>
        <taxon>Embryophyta</taxon>
        <taxon>Tracheophyta</taxon>
        <taxon>Spermatophyta</taxon>
        <taxon>Magnoliopsida</taxon>
        <taxon>eudicotyledons</taxon>
        <taxon>Gunneridae</taxon>
        <taxon>Pentapetalae</taxon>
        <taxon>asterids</taxon>
        <taxon>lamiids</taxon>
        <taxon>Lamiales</taxon>
        <taxon>Bignoniaceae</taxon>
        <taxon>Crescentiina</taxon>
        <taxon>Tabebuia alliance</taxon>
        <taxon>Handroanthus</taxon>
    </lineage>
</organism>
<sequence>MQSTGIRAFLRQSVQVHAHIDAQKQLTRSHACSFARNVASSVGACPLALTATNKFVLATITGKPKGVDQNAPRL</sequence>
<name>A0A2G9GNQ3_9LAMI</name>